<dbReference type="NCBIfam" id="NF002522">
    <property type="entry name" value="PRK01917.1"/>
    <property type="match status" value="1"/>
</dbReference>
<dbReference type="PANTHER" id="PTHR37164:SF1">
    <property type="entry name" value="BACTERIOHEMERYTHRIN"/>
    <property type="match status" value="1"/>
</dbReference>
<dbReference type="InterPro" id="IPR035938">
    <property type="entry name" value="Hemerythrin-like_sf"/>
</dbReference>
<dbReference type="EMBL" id="CP025741">
    <property type="protein sequence ID" value="AYA47354.1"/>
    <property type="molecule type" value="Genomic_DNA"/>
</dbReference>
<organism evidence="7">
    <name type="scientific">Ralstonia solanacearum</name>
    <name type="common">Pseudomonas solanacearum</name>
    <dbReference type="NCBI Taxonomy" id="305"/>
    <lineage>
        <taxon>Bacteria</taxon>
        <taxon>Pseudomonadati</taxon>
        <taxon>Pseudomonadota</taxon>
        <taxon>Betaproteobacteria</taxon>
        <taxon>Burkholderiales</taxon>
        <taxon>Burkholderiaceae</taxon>
        <taxon>Ralstonia</taxon>
        <taxon>Ralstonia solanacearum species complex</taxon>
    </lineage>
</organism>
<dbReference type="InterPro" id="IPR012312">
    <property type="entry name" value="Hemerythrin-like"/>
</dbReference>
<proteinExistence type="inferred from homology"/>
<dbReference type="Pfam" id="PF01814">
    <property type="entry name" value="Hemerythrin"/>
    <property type="match status" value="1"/>
</dbReference>
<dbReference type="EMBL" id="LN899824">
    <property type="protein sequence ID" value="CUV28641.1"/>
    <property type="molecule type" value="Genomic_DNA"/>
</dbReference>
<keyword evidence="3" id="KW-0479">Metal-binding</keyword>
<evidence type="ECO:0000256" key="3">
    <source>
        <dbReference type="ARBA" id="ARBA00022723"/>
    </source>
</evidence>
<protein>
    <submittedName>
        <fullName evidence="7">Bacteriohemerythrin</fullName>
    </submittedName>
</protein>
<dbReference type="NCBIfam" id="TIGR02481">
    <property type="entry name" value="hemeryth_dom"/>
    <property type="match status" value="1"/>
</dbReference>
<evidence type="ECO:0000256" key="1">
    <source>
        <dbReference type="ARBA" id="ARBA00010587"/>
    </source>
</evidence>
<evidence type="ECO:0000259" key="5">
    <source>
        <dbReference type="Pfam" id="PF01814"/>
    </source>
</evidence>
<evidence type="ECO:0000313" key="7">
    <source>
        <dbReference type="EMBL" id="CUV16178.1"/>
    </source>
</evidence>
<dbReference type="GO" id="GO:0046872">
    <property type="term" value="F:metal ion binding"/>
    <property type="evidence" value="ECO:0007669"/>
    <property type="project" value="UniProtKB-KW"/>
</dbReference>
<evidence type="ECO:0000256" key="4">
    <source>
        <dbReference type="ARBA" id="ARBA00023004"/>
    </source>
</evidence>
<dbReference type="PANTHER" id="PTHR37164">
    <property type="entry name" value="BACTERIOHEMERYTHRIN"/>
    <property type="match status" value="1"/>
</dbReference>
<dbReference type="AlphaFoldDB" id="A0A0K1ZMI2"/>
<reference evidence="7" key="1">
    <citation type="submission" date="2015-10" db="EMBL/GenBank/DDBJ databases">
        <authorList>
            <person name="Gilbert D.G."/>
        </authorList>
    </citation>
    <scope>NUCLEOTIDE SEQUENCE</scope>
    <source>
        <strain evidence="7">Phyl III-seqv23</strain>
    </source>
</reference>
<sequence>MPVIQWSEALHLGDAATDANHAAFCTLLNAVADASEADFVPALDAFIAHTEVHFAEENAWMEAADFPPLHCHRNEHDNVLALCREVRRRAADGDMALGRRLVTELPEWFAQHVDVMDRMMTTWLAQRGPDAREEAAA</sequence>
<reference evidence="6" key="2">
    <citation type="submission" date="2018-01" db="EMBL/GenBank/DDBJ databases">
        <title>Ralstonia pseudosolanacearum P824 infects blueberry.</title>
        <authorList>
            <person name="Bocsanczy A.M."/>
            <person name="Norman D.J."/>
        </authorList>
    </citation>
    <scope>NUCLEOTIDE SEQUENCE</scope>
    <source>
        <strain evidence="6">P824</strain>
    </source>
</reference>
<dbReference type="GO" id="GO:0005344">
    <property type="term" value="F:oxygen carrier activity"/>
    <property type="evidence" value="ECO:0007669"/>
    <property type="project" value="UniProtKB-KW"/>
</dbReference>
<dbReference type="InterPro" id="IPR016131">
    <property type="entry name" value="Haemerythrin_Fe_BS"/>
</dbReference>
<evidence type="ECO:0000313" key="9">
    <source>
        <dbReference type="Proteomes" id="UP000262427"/>
    </source>
</evidence>
<evidence type="ECO:0000256" key="2">
    <source>
        <dbReference type="ARBA" id="ARBA00022621"/>
    </source>
</evidence>
<name>A0A0K1ZMI2_RALSL</name>
<dbReference type="EMBL" id="LN899821">
    <property type="protein sequence ID" value="CUV16178.1"/>
    <property type="molecule type" value="Genomic_DNA"/>
</dbReference>
<accession>A0A0K1ZMI2</accession>
<keyword evidence="2" id="KW-0813">Transport</keyword>
<evidence type="ECO:0000313" key="8">
    <source>
        <dbReference type="EMBL" id="CUV28641.1"/>
    </source>
</evidence>
<dbReference type="PROSITE" id="PS00550">
    <property type="entry name" value="HEMERYTHRINS"/>
    <property type="match status" value="1"/>
</dbReference>
<keyword evidence="4" id="KW-0408">Iron</keyword>
<dbReference type="Proteomes" id="UP000262427">
    <property type="component" value="Chromosome CM"/>
</dbReference>
<evidence type="ECO:0000313" key="6">
    <source>
        <dbReference type="EMBL" id="AYA47354.1"/>
    </source>
</evidence>
<gene>
    <name evidence="7" type="ORF">PSS4_v1_40030</name>
    <name evidence="6" type="ORF">RSP824_13240</name>
    <name evidence="8" type="ORF">RUN1985_v1_270037</name>
</gene>
<dbReference type="SUPFAM" id="SSF47188">
    <property type="entry name" value="Hemerythrin-like"/>
    <property type="match status" value="1"/>
</dbReference>
<dbReference type="InterPro" id="IPR012827">
    <property type="entry name" value="Hemerythrin_metal-bd"/>
</dbReference>
<dbReference type="CDD" id="cd12107">
    <property type="entry name" value="Hemerythrin"/>
    <property type="match status" value="1"/>
</dbReference>
<keyword evidence="2" id="KW-0561">Oxygen transport</keyword>
<dbReference type="InterPro" id="IPR050669">
    <property type="entry name" value="Hemerythrin"/>
</dbReference>
<reference evidence="9" key="3">
    <citation type="submission" date="2018-01" db="EMBL/GenBank/DDBJ databases">
        <title>Raltonia solanacearum P824 infects blueberry.</title>
        <authorList>
            <person name="Bocsanczy A.M."/>
            <person name="Norman D.J."/>
        </authorList>
    </citation>
    <scope>NUCLEOTIDE SEQUENCE [LARGE SCALE GENOMIC DNA]</scope>
    <source>
        <strain evidence="9">P824</strain>
    </source>
</reference>
<dbReference type="Gene3D" id="1.20.120.50">
    <property type="entry name" value="Hemerythrin-like"/>
    <property type="match status" value="1"/>
</dbReference>
<comment type="similarity">
    <text evidence="1">Belongs to the hemerythrin family.</text>
</comment>
<dbReference type="PATRIC" id="fig|305.108.peg.120"/>
<feature type="domain" description="Hemerythrin-like" evidence="5">
    <location>
        <begin position="16"/>
        <end position="123"/>
    </location>
</feature>